<organism evidence="4">
    <name type="scientific">Caenorhabditis remanei</name>
    <name type="common">Caenorhabditis vulgaris</name>
    <dbReference type="NCBI Taxonomy" id="31234"/>
    <lineage>
        <taxon>Eukaryota</taxon>
        <taxon>Metazoa</taxon>
        <taxon>Ecdysozoa</taxon>
        <taxon>Nematoda</taxon>
        <taxon>Chromadorea</taxon>
        <taxon>Rhabditida</taxon>
        <taxon>Rhabditina</taxon>
        <taxon>Rhabditomorpha</taxon>
        <taxon>Rhabditoidea</taxon>
        <taxon>Rhabditidae</taxon>
        <taxon>Peloderinae</taxon>
        <taxon>Caenorhabditis</taxon>
    </lineage>
</organism>
<dbReference type="CTD" id="9817806"/>
<feature type="region of interest" description="Disordered" evidence="2">
    <location>
        <begin position="274"/>
        <end position="338"/>
    </location>
</feature>
<dbReference type="AlphaFoldDB" id="E3LMX7"/>
<evidence type="ECO:0000256" key="2">
    <source>
        <dbReference type="SAM" id="MobiDB-lite"/>
    </source>
</evidence>
<feature type="compositionally biased region" description="Low complexity" evidence="2">
    <location>
        <begin position="299"/>
        <end position="313"/>
    </location>
</feature>
<dbReference type="KEGG" id="crq:GCK72_001833"/>
<feature type="compositionally biased region" description="Low complexity" evidence="2">
    <location>
        <begin position="200"/>
        <end position="220"/>
    </location>
</feature>
<dbReference type="GeneID" id="9817806"/>
<dbReference type="eggNOG" id="ENOG502THP3">
    <property type="taxonomic scope" value="Eukaryota"/>
</dbReference>
<feature type="compositionally biased region" description="Basic residues" evidence="2">
    <location>
        <begin position="10"/>
        <end position="22"/>
    </location>
</feature>
<sequence length="494" mass="56887">MENTDQKLSEKRKRAPVRRNAFKARDFQSRQMVSKEKEMNLVPTRPHSRTRLEYRSNGISIYYRRANDDVEEEMMRLRVIKDENQIDDSLRSSKSSPPESSSSITIPLESSNKKMKMKMKKKKKSTSSKHKKRRTSRPFNLSKKWNKKKKKEEKIDWMDEDTIRILNELQILNHKIRKRFQVGTICPSAAQRSNFSITSISSSSFPSISASKSSKSTRNSSKNDKSISPVGTAEAFDYCGRPIKYPFYANSFPGAQPVQPEKKPKEVLLMRSKKETQNEDYSKNPDPSDFLKPPVPPVSSSSSFSTSFSNSSESEYKPNSQKLTRVSSDTKFPNARSPATREKLRLMVKECILKKIIRESGNENLDKFTGRLKRLRTEIDGIEKKKEEKKKEKEKKEVVEEEENSCSSLKTIYSKSMNSMGCDSCNSCVECIICCTEEHSEKSKNPKKKKNKKKNKSKSKKSFRSSSTSTAYKSFESSKNSGKRVKKLMKRQLF</sequence>
<name>E3LMX7_CAERE</name>
<dbReference type="HOGENOM" id="CLU_617103_0_0_1"/>
<feature type="region of interest" description="Disordered" evidence="2">
    <location>
        <begin position="1"/>
        <end position="25"/>
    </location>
</feature>
<evidence type="ECO:0000313" key="3">
    <source>
        <dbReference type="EMBL" id="EFP03002.1"/>
    </source>
</evidence>
<accession>E3LMX7</accession>
<feature type="compositionally biased region" description="Low complexity" evidence="2">
    <location>
        <begin position="464"/>
        <end position="478"/>
    </location>
</feature>
<dbReference type="OrthoDB" id="5864460at2759"/>
<feature type="region of interest" description="Disordered" evidence="2">
    <location>
        <begin position="439"/>
        <end position="494"/>
    </location>
</feature>
<proteinExistence type="predicted"/>
<feature type="compositionally biased region" description="Low complexity" evidence="2">
    <location>
        <begin position="92"/>
        <end position="110"/>
    </location>
</feature>
<reference evidence="3" key="1">
    <citation type="submission" date="2007-07" db="EMBL/GenBank/DDBJ databases">
        <title>PCAP assembly of the Caenorhabditis remanei genome.</title>
        <authorList>
            <consortium name="The Caenorhabditis remanei Sequencing Consortium"/>
            <person name="Wilson R.K."/>
        </authorList>
    </citation>
    <scope>NUCLEOTIDE SEQUENCE [LARGE SCALE GENOMIC DNA]</scope>
    <source>
        <strain evidence="3">PB4641</strain>
    </source>
</reference>
<dbReference type="EMBL" id="DS268411">
    <property type="protein sequence ID" value="EFP03002.1"/>
    <property type="molecule type" value="Genomic_DNA"/>
</dbReference>
<dbReference type="FunCoup" id="E3LMX7">
    <property type="interactions" value="686"/>
</dbReference>
<keyword evidence="4" id="KW-1185">Reference proteome</keyword>
<feature type="compositionally biased region" description="Basic residues" evidence="2">
    <location>
        <begin position="481"/>
        <end position="494"/>
    </location>
</feature>
<feature type="coiled-coil region" evidence="1">
    <location>
        <begin position="365"/>
        <end position="405"/>
    </location>
</feature>
<dbReference type="Proteomes" id="UP000008281">
    <property type="component" value="Unassembled WGS sequence"/>
</dbReference>
<feature type="compositionally biased region" description="Basic and acidic residues" evidence="2">
    <location>
        <begin position="274"/>
        <end position="283"/>
    </location>
</feature>
<protein>
    <submittedName>
        <fullName evidence="3">Uncharacterized protein</fullName>
    </submittedName>
</protein>
<dbReference type="InParanoid" id="E3LMX7"/>
<feature type="compositionally biased region" description="Basic residues" evidence="2">
    <location>
        <begin position="445"/>
        <end position="463"/>
    </location>
</feature>
<dbReference type="RefSeq" id="XP_003114867.2">
    <property type="nucleotide sequence ID" value="XM_003114819.2"/>
</dbReference>
<feature type="compositionally biased region" description="Basic residues" evidence="2">
    <location>
        <begin position="113"/>
        <end position="136"/>
    </location>
</feature>
<feature type="region of interest" description="Disordered" evidence="2">
    <location>
        <begin position="200"/>
        <end position="228"/>
    </location>
</feature>
<evidence type="ECO:0000256" key="1">
    <source>
        <dbReference type="SAM" id="Coils"/>
    </source>
</evidence>
<gene>
    <name evidence="3" type="ORF">CRE_28215</name>
</gene>
<feature type="compositionally biased region" description="Polar residues" evidence="2">
    <location>
        <begin position="317"/>
        <end position="331"/>
    </location>
</feature>
<evidence type="ECO:0000313" key="4">
    <source>
        <dbReference type="Proteomes" id="UP000008281"/>
    </source>
</evidence>
<dbReference type="OMA" id="ICCTEEH"/>
<keyword evidence="1" id="KW-0175">Coiled coil</keyword>
<feature type="region of interest" description="Disordered" evidence="2">
    <location>
        <begin position="86"/>
        <end position="153"/>
    </location>
</feature>